<accession>A0A9Q0BNV6</accession>
<proteinExistence type="predicted"/>
<dbReference type="Proteomes" id="UP001059596">
    <property type="component" value="Unassembled WGS sequence"/>
</dbReference>
<keyword evidence="1" id="KW-1133">Transmembrane helix</keyword>
<dbReference type="OrthoDB" id="7858086at2759"/>
<evidence type="ECO:0000313" key="2">
    <source>
        <dbReference type="EMBL" id="KAI8038465.1"/>
    </source>
</evidence>
<feature type="transmembrane region" description="Helical" evidence="1">
    <location>
        <begin position="44"/>
        <end position="64"/>
    </location>
</feature>
<keyword evidence="3" id="KW-1185">Reference proteome</keyword>
<keyword evidence="1" id="KW-0472">Membrane</keyword>
<evidence type="ECO:0000313" key="3">
    <source>
        <dbReference type="Proteomes" id="UP001059596"/>
    </source>
</evidence>
<sequence length="136" mass="15742">MQKMFRSVKAEHVRMVIAGLSAIVSFLILGFITSWVETYKCHEISVWKHVCLLQLIGGMLLFIGSLKNNHWFSLPWLVAACIFIYTLCYKSIAYLSYLDGKLLMVVPLLQIIAGFWTYYVYEVFQDFLQMQVQSIG</sequence>
<reference evidence="2" key="1">
    <citation type="journal article" date="2023" name="Genome Biol. Evol.">
        <title>Long-read-based Genome Assembly of Drosophila gunungcola Reveals Fewer Chemosensory Genes in Flower-breeding Species.</title>
        <authorList>
            <person name="Negi A."/>
            <person name="Liao B.Y."/>
            <person name="Yeh S.D."/>
        </authorList>
    </citation>
    <scope>NUCLEOTIDE SEQUENCE</scope>
    <source>
        <strain evidence="2">Sukarami</strain>
    </source>
</reference>
<keyword evidence="1" id="KW-0812">Transmembrane</keyword>
<dbReference type="AlphaFoldDB" id="A0A9Q0BNV6"/>
<name>A0A9Q0BNV6_9MUSC</name>
<dbReference type="EMBL" id="JAMKOV010000007">
    <property type="protein sequence ID" value="KAI8038465.1"/>
    <property type="molecule type" value="Genomic_DNA"/>
</dbReference>
<organism evidence="2 3">
    <name type="scientific">Drosophila gunungcola</name>
    <name type="common">fruit fly</name>
    <dbReference type="NCBI Taxonomy" id="103775"/>
    <lineage>
        <taxon>Eukaryota</taxon>
        <taxon>Metazoa</taxon>
        <taxon>Ecdysozoa</taxon>
        <taxon>Arthropoda</taxon>
        <taxon>Hexapoda</taxon>
        <taxon>Insecta</taxon>
        <taxon>Pterygota</taxon>
        <taxon>Neoptera</taxon>
        <taxon>Endopterygota</taxon>
        <taxon>Diptera</taxon>
        <taxon>Brachycera</taxon>
        <taxon>Muscomorpha</taxon>
        <taxon>Ephydroidea</taxon>
        <taxon>Drosophilidae</taxon>
        <taxon>Drosophila</taxon>
        <taxon>Sophophora</taxon>
    </lineage>
</organism>
<feature type="transmembrane region" description="Helical" evidence="1">
    <location>
        <begin position="76"/>
        <end position="96"/>
    </location>
</feature>
<comment type="caution">
    <text evidence="2">The sequence shown here is derived from an EMBL/GenBank/DDBJ whole genome shotgun (WGS) entry which is preliminary data.</text>
</comment>
<evidence type="ECO:0000256" key="1">
    <source>
        <dbReference type="SAM" id="Phobius"/>
    </source>
</evidence>
<gene>
    <name evidence="2" type="ORF">M5D96_008363</name>
</gene>
<protein>
    <submittedName>
        <fullName evidence="2">Uncharacterized protein</fullName>
    </submittedName>
</protein>
<feature type="transmembrane region" description="Helical" evidence="1">
    <location>
        <begin position="12"/>
        <end position="32"/>
    </location>
</feature>
<feature type="transmembrane region" description="Helical" evidence="1">
    <location>
        <begin position="102"/>
        <end position="121"/>
    </location>
</feature>